<comment type="subunit">
    <text evidence="2">Homodimer.</text>
</comment>
<evidence type="ECO:0000256" key="3">
    <source>
        <dbReference type="ARBA" id="ARBA00022723"/>
    </source>
</evidence>
<dbReference type="FunCoup" id="A0A2G5DFU6">
    <property type="interactions" value="1509"/>
</dbReference>
<dbReference type="InterPro" id="IPR012337">
    <property type="entry name" value="RNaseH-like_sf"/>
</dbReference>
<name>A0A2G5DFU6_AQUCA</name>
<dbReference type="SUPFAM" id="SSF57667">
    <property type="entry name" value="beta-beta-alpha zinc fingers"/>
    <property type="match status" value="1"/>
</dbReference>
<keyword evidence="9" id="KW-0539">Nucleus</keyword>
<dbReference type="PANTHER" id="PTHR46481">
    <property type="entry name" value="ZINC FINGER BED DOMAIN-CONTAINING PROTEIN 4"/>
    <property type="match status" value="1"/>
</dbReference>
<dbReference type="PANTHER" id="PTHR46481:SF10">
    <property type="entry name" value="ZINC FINGER BED DOMAIN-CONTAINING PROTEIN 39"/>
    <property type="match status" value="1"/>
</dbReference>
<organism evidence="13 14">
    <name type="scientific">Aquilegia coerulea</name>
    <name type="common">Rocky mountain columbine</name>
    <dbReference type="NCBI Taxonomy" id="218851"/>
    <lineage>
        <taxon>Eukaryota</taxon>
        <taxon>Viridiplantae</taxon>
        <taxon>Streptophyta</taxon>
        <taxon>Embryophyta</taxon>
        <taxon>Tracheophyta</taxon>
        <taxon>Spermatophyta</taxon>
        <taxon>Magnoliopsida</taxon>
        <taxon>Ranunculales</taxon>
        <taxon>Ranunculaceae</taxon>
        <taxon>Thalictroideae</taxon>
        <taxon>Aquilegia</taxon>
    </lineage>
</organism>
<sequence length="662" mass="75249">MTSFVENAEPGTPEVQPNKRRGKKSIVWEHFTVQDVGGGCSRACCKQCQQTFAYSTGSKLSGTSHLKRHIENGVCLVNRRKEKNLLRSSAPRGDGTGTSTDTRAPKRQCNGSSYLVNSLFDQERCRQELAKMIIMHEYPLHMVEHPAFISFVKKLQPLFSMVDFNTVQGDCMAIYEKEKQEIIKLLSETPGRINLSVDLWTSSETLGYVFLRAHFINSAWKLDSRILSVVMIPFPHSKDALSHAVEICFGNWGLENKVFSLTLNKSIFRSDTESLRGFISMKNPHLLNGQLLVGHCYVQVISSIVEDALQGMQQAINKVRESIKYVKTSQAHEEKFLKLKEKLQVPSSKCLLLDDQTQWNTTYLMLVAAVELKEVFCCLDTADPDYQQTLSMDDWKQIETLCVYLKIFYDAAHVVSSTTHPTADLFFHEAWKIQLEFICGTSSQDPLIINLVNLLREKFDSYWKRCCFILAIAVVLDPQFKMKLVECSFARIHADEADTYIKIVDESIHELFSEYVMQIPPLSSDLEQGSLSIVKVDEAFDVSSGGTLPVDDFFDSDVFMSELSGSQHTKSELDQYLEEPVVPFTLEFEILSWWDLNSFKYPTLSKMARDILSIPLSAVNPETVFSIGSRKFDHYWSSLKPETVQALVCAKDWLRYGSAETK</sequence>
<evidence type="ECO:0000256" key="11">
    <source>
        <dbReference type="SAM" id="MobiDB-lite"/>
    </source>
</evidence>
<evidence type="ECO:0000256" key="10">
    <source>
        <dbReference type="PROSITE-ProRule" id="PRU00027"/>
    </source>
</evidence>
<dbReference type="GO" id="GO:0008270">
    <property type="term" value="F:zinc ion binding"/>
    <property type="evidence" value="ECO:0007669"/>
    <property type="project" value="UniProtKB-KW"/>
</dbReference>
<accession>A0A2G5DFU6</accession>
<evidence type="ECO:0000259" key="12">
    <source>
        <dbReference type="PROSITE" id="PS50808"/>
    </source>
</evidence>
<dbReference type="AlphaFoldDB" id="A0A2G5DFU6"/>
<dbReference type="SUPFAM" id="SSF53098">
    <property type="entry name" value="Ribonuclease H-like"/>
    <property type="match status" value="1"/>
</dbReference>
<keyword evidence="4 10" id="KW-0863">Zinc-finger</keyword>
<keyword evidence="6" id="KW-0805">Transcription regulation</keyword>
<evidence type="ECO:0000256" key="4">
    <source>
        <dbReference type="ARBA" id="ARBA00022771"/>
    </source>
</evidence>
<dbReference type="InParanoid" id="A0A2G5DFU6"/>
<evidence type="ECO:0000256" key="1">
    <source>
        <dbReference type="ARBA" id="ARBA00004123"/>
    </source>
</evidence>
<evidence type="ECO:0000313" key="13">
    <source>
        <dbReference type="EMBL" id="PIA42354.1"/>
    </source>
</evidence>
<dbReference type="InterPro" id="IPR008906">
    <property type="entry name" value="HATC_C_dom"/>
</dbReference>
<feature type="region of interest" description="Disordered" evidence="11">
    <location>
        <begin position="86"/>
        <end position="107"/>
    </location>
</feature>
<dbReference type="Pfam" id="PF05699">
    <property type="entry name" value="Dimer_Tnp_hAT"/>
    <property type="match status" value="1"/>
</dbReference>
<dbReference type="PROSITE" id="PS50808">
    <property type="entry name" value="ZF_BED"/>
    <property type="match status" value="1"/>
</dbReference>
<feature type="domain" description="BED-type" evidence="12">
    <location>
        <begin position="22"/>
        <end position="89"/>
    </location>
</feature>
<evidence type="ECO:0000256" key="7">
    <source>
        <dbReference type="ARBA" id="ARBA00023125"/>
    </source>
</evidence>
<keyword evidence="14" id="KW-1185">Reference proteome</keyword>
<dbReference type="OrthoDB" id="2610923at2759"/>
<reference evidence="13 14" key="1">
    <citation type="submission" date="2017-09" db="EMBL/GenBank/DDBJ databases">
        <title>WGS assembly of Aquilegia coerulea Goldsmith.</title>
        <authorList>
            <person name="Hodges S."/>
            <person name="Kramer E."/>
            <person name="Nordborg M."/>
            <person name="Tomkins J."/>
            <person name="Borevitz J."/>
            <person name="Derieg N."/>
            <person name="Yan J."/>
            <person name="Mihaltcheva S."/>
            <person name="Hayes R.D."/>
            <person name="Rokhsar D."/>
        </authorList>
    </citation>
    <scope>NUCLEOTIDE SEQUENCE [LARGE SCALE GENOMIC DNA]</scope>
    <source>
        <strain evidence="14">cv. Goldsmith</strain>
    </source>
</reference>
<evidence type="ECO:0000256" key="8">
    <source>
        <dbReference type="ARBA" id="ARBA00023163"/>
    </source>
</evidence>
<dbReference type="EMBL" id="KZ305037">
    <property type="protein sequence ID" value="PIA42354.1"/>
    <property type="molecule type" value="Genomic_DNA"/>
</dbReference>
<dbReference type="Proteomes" id="UP000230069">
    <property type="component" value="Unassembled WGS sequence"/>
</dbReference>
<dbReference type="GO" id="GO:0009791">
    <property type="term" value="P:post-embryonic development"/>
    <property type="evidence" value="ECO:0007669"/>
    <property type="project" value="UniProtKB-ARBA"/>
</dbReference>
<dbReference type="STRING" id="218851.A0A2G5DFU6"/>
<dbReference type="GO" id="GO:0005634">
    <property type="term" value="C:nucleus"/>
    <property type="evidence" value="ECO:0007669"/>
    <property type="project" value="UniProtKB-SubCell"/>
</dbReference>
<evidence type="ECO:0000256" key="9">
    <source>
        <dbReference type="ARBA" id="ARBA00023242"/>
    </source>
</evidence>
<gene>
    <name evidence="13" type="ORF">AQUCO_02000067v1</name>
</gene>
<keyword evidence="5" id="KW-0862">Zinc</keyword>
<evidence type="ECO:0000256" key="5">
    <source>
        <dbReference type="ARBA" id="ARBA00022833"/>
    </source>
</evidence>
<feature type="region of interest" description="Disordered" evidence="11">
    <location>
        <begin position="1"/>
        <end position="22"/>
    </location>
</feature>
<comment type="subcellular location">
    <subcellularLocation>
        <location evidence="1">Nucleus</location>
    </subcellularLocation>
</comment>
<keyword evidence="8" id="KW-0804">Transcription</keyword>
<dbReference type="GO" id="GO:0046983">
    <property type="term" value="F:protein dimerization activity"/>
    <property type="evidence" value="ECO:0007669"/>
    <property type="project" value="InterPro"/>
</dbReference>
<keyword evidence="3" id="KW-0479">Metal-binding</keyword>
<dbReference type="Pfam" id="PF14372">
    <property type="entry name" value="hAT-like_RNase-H"/>
    <property type="match status" value="1"/>
</dbReference>
<dbReference type="InterPro" id="IPR025525">
    <property type="entry name" value="hAT-like_transposase_RNase-H"/>
</dbReference>
<evidence type="ECO:0000256" key="6">
    <source>
        <dbReference type="ARBA" id="ARBA00023015"/>
    </source>
</evidence>
<evidence type="ECO:0000313" key="14">
    <source>
        <dbReference type="Proteomes" id="UP000230069"/>
    </source>
</evidence>
<dbReference type="GO" id="GO:0003677">
    <property type="term" value="F:DNA binding"/>
    <property type="evidence" value="ECO:0007669"/>
    <property type="project" value="UniProtKB-KW"/>
</dbReference>
<dbReference type="SMART" id="SM00614">
    <property type="entry name" value="ZnF_BED"/>
    <property type="match status" value="1"/>
</dbReference>
<protein>
    <recommendedName>
        <fullName evidence="12">BED-type domain-containing protein</fullName>
    </recommendedName>
</protein>
<proteinExistence type="predicted"/>
<dbReference type="InterPro" id="IPR052035">
    <property type="entry name" value="ZnF_BED_domain_contain"/>
</dbReference>
<keyword evidence="7" id="KW-0238">DNA-binding</keyword>
<evidence type="ECO:0000256" key="2">
    <source>
        <dbReference type="ARBA" id="ARBA00011738"/>
    </source>
</evidence>
<dbReference type="InterPro" id="IPR036236">
    <property type="entry name" value="Znf_C2H2_sf"/>
</dbReference>
<dbReference type="InterPro" id="IPR003656">
    <property type="entry name" value="Znf_BED"/>
</dbReference>